<dbReference type="EMBL" id="JASPKY010000276">
    <property type="protein sequence ID" value="KAK9711643.1"/>
    <property type="molecule type" value="Genomic_DNA"/>
</dbReference>
<dbReference type="Proteomes" id="UP001458880">
    <property type="component" value="Unassembled WGS sequence"/>
</dbReference>
<evidence type="ECO:0000256" key="5">
    <source>
        <dbReference type="SAM" id="Phobius"/>
    </source>
</evidence>
<proteinExistence type="predicted"/>
<evidence type="ECO:0000256" key="3">
    <source>
        <dbReference type="ARBA" id="ARBA00022989"/>
    </source>
</evidence>
<dbReference type="Pfam" id="PF00335">
    <property type="entry name" value="Tetraspanin"/>
    <property type="match status" value="1"/>
</dbReference>
<comment type="subcellular location">
    <subcellularLocation>
        <location evidence="1">Membrane</location>
        <topology evidence="1">Multi-pass membrane protein</topology>
    </subcellularLocation>
</comment>
<dbReference type="InterPro" id="IPR018499">
    <property type="entry name" value="Tetraspanin/Peripherin"/>
</dbReference>
<evidence type="ECO:0000313" key="6">
    <source>
        <dbReference type="EMBL" id="KAK9711643.1"/>
    </source>
</evidence>
<accession>A0AAW1K0C4</accession>
<name>A0AAW1K0C4_POPJA</name>
<sequence>MDFAKSFTRKQDLGDTENLRNQNSNESMISVVFPWRGENNLFKRRPNFTSNYESGRIISPTNFYLCMMAILLLCTSVGLTVISTWLIIHRLPYMHLTEGSFFMEASTFTLFASLISIPCCWITWICHYNKKNYTFLPLLIVILGFSISMLSIGISIGIVQKSKMAFDKSIHPPKLLPNRFKAELNETLDATMSLYTENSNYRYGWDKIQQRLRCCGIERPDDWLCYSHVPKSCYVDYKCSKPKLLYLRGCLDLLSYELAWEICLLSGLIFITFTVQVISLLLAVVIYVKDKLGNGNSDVTS</sequence>
<organism evidence="6 7">
    <name type="scientific">Popillia japonica</name>
    <name type="common">Japanese beetle</name>
    <dbReference type="NCBI Taxonomy" id="7064"/>
    <lineage>
        <taxon>Eukaryota</taxon>
        <taxon>Metazoa</taxon>
        <taxon>Ecdysozoa</taxon>
        <taxon>Arthropoda</taxon>
        <taxon>Hexapoda</taxon>
        <taxon>Insecta</taxon>
        <taxon>Pterygota</taxon>
        <taxon>Neoptera</taxon>
        <taxon>Endopterygota</taxon>
        <taxon>Coleoptera</taxon>
        <taxon>Polyphaga</taxon>
        <taxon>Scarabaeiformia</taxon>
        <taxon>Scarabaeidae</taxon>
        <taxon>Rutelinae</taxon>
        <taxon>Popillia</taxon>
    </lineage>
</organism>
<feature type="transmembrane region" description="Helical" evidence="5">
    <location>
        <begin position="138"/>
        <end position="159"/>
    </location>
</feature>
<dbReference type="SUPFAM" id="SSF48652">
    <property type="entry name" value="Tetraspanin"/>
    <property type="match status" value="1"/>
</dbReference>
<reference evidence="6" key="1">
    <citation type="submission" date="2023-05" db="EMBL/GenBank/DDBJ databases">
        <authorList>
            <person name="Nardi F."/>
            <person name="Carapelli A."/>
            <person name="Cucini C."/>
        </authorList>
    </citation>
    <scope>NUCLEOTIDE SEQUENCE</scope>
    <source>
        <strain evidence="6">DMR45628</strain>
        <tissue evidence="6">Testes</tissue>
    </source>
</reference>
<evidence type="ECO:0000256" key="2">
    <source>
        <dbReference type="ARBA" id="ARBA00022692"/>
    </source>
</evidence>
<keyword evidence="4 5" id="KW-0472">Membrane</keyword>
<feature type="transmembrane region" description="Helical" evidence="5">
    <location>
        <begin position="108"/>
        <end position="126"/>
    </location>
</feature>
<evidence type="ECO:0000313" key="7">
    <source>
        <dbReference type="Proteomes" id="UP001458880"/>
    </source>
</evidence>
<gene>
    <name evidence="6" type="ORF">QE152_g25339</name>
</gene>
<evidence type="ECO:0000256" key="4">
    <source>
        <dbReference type="ARBA" id="ARBA00023136"/>
    </source>
</evidence>
<reference evidence="6 7" key="2">
    <citation type="journal article" date="2024" name="BMC Genomics">
        <title>De novo assembly and annotation of Popillia japonica's genome with initial clues to its potential as an invasive pest.</title>
        <authorList>
            <person name="Cucini C."/>
            <person name="Boschi S."/>
            <person name="Funari R."/>
            <person name="Cardaioli E."/>
            <person name="Iannotti N."/>
            <person name="Marturano G."/>
            <person name="Paoli F."/>
            <person name="Bruttini M."/>
            <person name="Carapelli A."/>
            <person name="Frati F."/>
            <person name="Nardi F."/>
        </authorList>
    </citation>
    <scope>NUCLEOTIDE SEQUENCE [LARGE SCALE GENOMIC DNA]</scope>
    <source>
        <strain evidence="6">DMR45628</strain>
    </source>
</reference>
<keyword evidence="3 5" id="KW-1133">Transmembrane helix</keyword>
<feature type="transmembrane region" description="Helical" evidence="5">
    <location>
        <begin position="258"/>
        <end position="288"/>
    </location>
</feature>
<dbReference type="EMBL" id="JASPKY010000276">
    <property type="protein sequence ID" value="KAK9711644.1"/>
    <property type="molecule type" value="Genomic_DNA"/>
</dbReference>
<dbReference type="AlphaFoldDB" id="A0AAW1K0C4"/>
<keyword evidence="7" id="KW-1185">Reference proteome</keyword>
<feature type="transmembrane region" description="Helical" evidence="5">
    <location>
        <begin position="63"/>
        <end position="88"/>
    </location>
</feature>
<comment type="caution">
    <text evidence="6">The sequence shown here is derived from an EMBL/GenBank/DDBJ whole genome shotgun (WGS) entry which is preliminary data.</text>
</comment>
<dbReference type="Gene3D" id="1.10.1450.10">
    <property type="entry name" value="Tetraspanin"/>
    <property type="match status" value="1"/>
</dbReference>
<protein>
    <submittedName>
        <fullName evidence="6">Tetraspanin family</fullName>
    </submittedName>
</protein>
<evidence type="ECO:0000256" key="1">
    <source>
        <dbReference type="ARBA" id="ARBA00004141"/>
    </source>
</evidence>
<dbReference type="InterPro" id="IPR008952">
    <property type="entry name" value="Tetraspanin_EC2_sf"/>
</dbReference>
<dbReference type="GO" id="GO:0016020">
    <property type="term" value="C:membrane"/>
    <property type="evidence" value="ECO:0007669"/>
    <property type="project" value="UniProtKB-SubCell"/>
</dbReference>
<keyword evidence="2 5" id="KW-0812">Transmembrane</keyword>
<dbReference type="CDD" id="cd03127">
    <property type="entry name" value="tetraspanin_LEL"/>
    <property type="match status" value="1"/>
</dbReference>